<reference evidence="1 2" key="1">
    <citation type="submission" date="2018-11" db="EMBL/GenBank/DDBJ databases">
        <title>Genomes From Bacteria Associated with the Canine Oral Cavity: a Test Case for Automated Genome-Based Taxonomic Assignment.</title>
        <authorList>
            <person name="Coil D.A."/>
            <person name="Jospin G."/>
            <person name="Darling A.E."/>
            <person name="Wallis C."/>
            <person name="Davis I.J."/>
            <person name="Harris S."/>
            <person name="Eisen J.A."/>
            <person name="Holcombe L.J."/>
            <person name="O'Flynn C."/>
        </authorList>
    </citation>
    <scope>NUCLEOTIDE SEQUENCE [LARGE SCALE GENOMIC DNA]</scope>
    <source>
        <strain evidence="1 2">OH2822_COT-296</strain>
    </source>
</reference>
<dbReference type="Proteomes" id="UP000280935">
    <property type="component" value="Unassembled WGS sequence"/>
</dbReference>
<accession>A0A3P1WWD2</accession>
<evidence type="ECO:0000313" key="2">
    <source>
        <dbReference type="Proteomes" id="UP000280935"/>
    </source>
</evidence>
<proteinExistence type="predicted"/>
<gene>
    <name evidence="1" type="ORF">EII35_03750</name>
</gene>
<organism evidence="1 2">
    <name type="scientific">Arachnia propionica</name>
    <dbReference type="NCBI Taxonomy" id="1750"/>
    <lineage>
        <taxon>Bacteria</taxon>
        <taxon>Bacillati</taxon>
        <taxon>Actinomycetota</taxon>
        <taxon>Actinomycetes</taxon>
        <taxon>Propionibacteriales</taxon>
        <taxon>Propionibacteriaceae</taxon>
        <taxon>Arachnia</taxon>
    </lineage>
</organism>
<comment type="caution">
    <text evidence="1">The sequence shown here is derived from an EMBL/GenBank/DDBJ whole genome shotgun (WGS) entry which is preliminary data.</text>
</comment>
<dbReference type="OrthoDB" id="5112668at2"/>
<dbReference type="EMBL" id="RQYT01000005">
    <property type="protein sequence ID" value="RRD50525.1"/>
    <property type="molecule type" value="Genomic_DNA"/>
</dbReference>
<sequence length="210" mass="23882">MNHEHVVSLLQSTGTLTGVLDEALAEAIARAERECAAYRHEEYRFIRALHVRLAARQELERLGLPEKWQLAGNPARMGQLILQDPGRMSLRLLRANPLQPNRVPHAGSNQARIRVWQQPPLDPNWPAAPSQEVVFLALWDYSDERNRLDGFSLRFIHPVGAGKYRGTVPCDLDVAIPRHGTTFEDLEFLPQDQEEDLFGSYEILEAEETD</sequence>
<name>A0A3P1WWD2_9ACTN</name>
<dbReference type="AlphaFoldDB" id="A0A3P1WWD2"/>
<dbReference type="RefSeq" id="WP_125227130.1">
    <property type="nucleotide sequence ID" value="NZ_RQYT01000005.1"/>
</dbReference>
<evidence type="ECO:0000313" key="1">
    <source>
        <dbReference type="EMBL" id="RRD50525.1"/>
    </source>
</evidence>
<protein>
    <submittedName>
        <fullName evidence="1">Uncharacterized protein</fullName>
    </submittedName>
</protein>